<keyword evidence="1" id="KW-1185">Reference proteome</keyword>
<dbReference type="Proteomes" id="UP000887564">
    <property type="component" value="Unplaced"/>
</dbReference>
<reference evidence="2" key="1">
    <citation type="submission" date="2022-11" db="UniProtKB">
        <authorList>
            <consortium name="WormBaseParasite"/>
        </authorList>
    </citation>
    <scope>IDENTIFICATION</scope>
</reference>
<evidence type="ECO:0000313" key="1">
    <source>
        <dbReference type="Proteomes" id="UP000887564"/>
    </source>
</evidence>
<protein>
    <submittedName>
        <fullName evidence="2">Uncharacterized protein</fullName>
    </submittedName>
</protein>
<evidence type="ECO:0000313" key="2">
    <source>
        <dbReference type="WBParaSite" id="PEQ_0000546001-mRNA-1"/>
    </source>
</evidence>
<name>A0A914RGL5_PAREQ</name>
<dbReference type="WBParaSite" id="PEQ_0000546001-mRNA-1">
    <property type="protein sequence ID" value="PEQ_0000546001-mRNA-1"/>
    <property type="gene ID" value="PEQ_0000546001"/>
</dbReference>
<organism evidence="1 2">
    <name type="scientific">Parascaris equorum</name>
    <name type="common">Equine roundworm</name>
    <dbReference type="NCBI Taxonomy" id="6256"/>
    <lineage>
        <taxon>Eukaryota</taxon>
        <taxon>Metazoa</taxon>
        <taxon>Ecdysozoa</taxon>
        <taxon>Nematoda</taxon>
        <taxon>Chromadorea</taxon>
        <taxon>Rhabditida</taxon>
        <taxon>Spirurina</taxon>
        <taxon>Ascaridomorpha</taxon>
        <taxon>Ascaridoidea</taxon>
        <taxon>Ascarididae</taxon>
        <taxon>Parascaris</taxon>
    </lineage>
</organism>
<sequence length="96" mass="10995">MSSVEHHLIERKCSLRSGVVIGIVALGHHIEQWKRFLQFFKIIENLTLLASERTELFVNGTLIGIQDGALMNVYGNDDIYMDMLYEHSFVTIDIAK</sequence>
<proteinExistence type="predicted"/>
<accession>A0A914RGL5</accession>
<dbReference type="AlphaFoldDB" id="A0A914RGL5"/>